<dbReference type="EMBL" id="JABFAI010000074">
    <property type="protein sequence ID" value="KAF4957095.1"/>
    <property type="molecule type" value="Genomic_DNA"/>
</dbReference>
<sequence>MSGDTTTVPINSKLIELSGPEPDVADTKYWLIHLQDSTLESLQEVQDAGVTLISHRGENVYLCRYTSTDLDRLRGALAVKSINRYPASAKIHQDLEEDIKVLRDNSSEADTGSSANSVPIAVNILLHEGEPEEAANLIAQELVADGRAQAKDTTSGPGLVTTVVSSDALSSIAAFESVHVISPQSEKDVSNNLCCEILSAEYPQLWPQKNNAPENNTVFDGSGEIVAVGDTGFDNGTAWSSKKDIHPAFNPDKIAAGFCPFNPKPKKQAVMEDLCGHGTHVAASAVGFAQSPSPMAPGGRRIQGTAPGASLVITQLADNKDKGRLRASDANGVFKDAYNAGARVFNESWGSLPMKNGKPYGYDKAKWIDEYIVNQPNAMVCWAAGNDGRKRNKAQRIGAEASAKNTLTVGACHSSRLDDGSGTYAETGSPGDAGTIWEGSSVGFVFDSERIKPDVVAPGHLILSARSRSLSGEDLKDVDDRGKSTDASYMFLSGTSMASPLVAGCAAVLRQAVKALKPTVTNPSSALIKALIINGAVPLVPKKSKKGFYVPDYNWGFGRVNLQASLQHLQKASGGSAVQCGIVDDIMPSGSKGGKLVAEVTVGHGQTIDLTEELMRPRLKATLVYIDKADDLIQYRLYLKVSQASKQSSYWYGNRAKRTKDDKDSQRGDCENNVQQVIWPNLAPDTYRIEVETDPKQANWAKVPFAVAWFLSGDADSAGQKQIIE</sequence>
<dbReference type="InterPro" id="IPR015500">
    <property type="entry name" value="Peptidase_S8_subtilisin-rel"/>
</dbReference>
<evidence type="ECO:0000313" key="9">
    <source>
        <dbReference type="Proteomes" id="UP000604273"/>
    </source>
</evidence>
<protein>
    <recommendedName>
        <fullName evidence="7">Peptidase S8/S53 domain-containing protein</fullName>
    </recommendedName>
</protein>
<reference evidence="8" key="1">
    <citation type="journal article" date="2020" name="BMC Genomics">
        <title>Correction to: Identification and distribution of gene clusters required for synthesis of sphingolipid metabolism inhibitors in diverse species of the filamentous fungus Fusarium.</title>
        <authorList>
            <person name="Kim H.S."/>
            <person name="Lohmar J.M."/>
            <person name="Busman M."/>
            <person name="Brown D.W."/>
            <person name="Naumann T.A."/>
            <person name="Divon H.H."/>
            <person name="Lysoe E."/>
            <person name="Uhlig S."/>
            <person name="Proctor R.H."/>
        </authorList>
    </citation>
    <scope>NUCLEOTIDE SEQUENCE</scope>
    <source>
        <strain evidence="8">NRRL 45417</strain>
    </source>
</reference>
<dbReference type="Gene3D" id="3.40.50.200">
    <property type="entry name" value="Peptidase S8/S53 domain"/>
    <property type="match status" value="1"/>
</dbReference>
<dbReference type="PROSITE" id="PS00138">
    <property type="entry name" value="SUBTILASE_SER"/>
    <property type="match status" value="1"/>
</dbReference>
<evidence type="ECO:0000256" key="5">
    <source>
        <dbReference type="PIRSR" id="PIRSR615500-1"/>
    </source>
</evidence>
<evidence type="ECO:0000256" key="2">
    <source>
        <dbReference type="ARBA" id="ARBA00022670"/>
    </source>
</evidence>
<keyword evidence="3 6" id="KW-0378">Hydrolase</keyword>
<feature type="active site" description="Charge relay system" evidence="5 6">
    <location>
        <position position="277"/>
    </location>
</feature>
<dbReference type="Pfam" id="PF00082">
    <property type="entry name" value="Peptidase_S8"/>
    <property type="match status" value="1"/>
</dbReference>
<feature type="domain" description="Peptidase S8/S53" evidence="7">
    <location>
        <begin position="221"/>
        <end position="544"/>
    </location>
</feature>
<evidence type="ECO:0000259" key="7">
    <source>
        <dbReference type="Pfam" id="PF00082"/>
    </source>
</evidence>
<evidence type="ECO:0000256" key="6">
    <source>
        <dbReference type="PROSITE-ProRule" id="PRU01240"/>
    </source>
</evidence>
<keyword evidence="4 6" id="KW-0720">Serine protease</keyword>
<evidence type="ECO:0000313" key="8">
    <source>
        <dbReference type="EMBL" id="KAF4957095.1"/>
    </source>
</evidence>
<dbReference type="InterPro" id="IPR000209">
    <property type="entry name" value="Peptidase_S8/S53_dom"/>
</dbReference>
<dbReference type="SUPFAM" id="SSF52743">
    <property type="entry name" value="Subtilisin-like"/>
    <property type="match status" value="1"/>
</dbReference>
<dbReference type="Gene3D" id="2.60.120.380">
    <property type="match status" value="1"/>
</dbReference>
<keyword evidence="2 6" id="KW-0645">Protease</keyword>
<dbReference type="InterPro" id="IPR023828">
    <property type="entry name" value="Peptidase_S8_Ser-AS"/>
</dbReference>
<dbReference type="InterPro" id="IPR051048">
    <property type="entry name" value="Peptidase_S8/S53_subtilisin"/>
</dbReference>
<evidence type="ECO:0000256" key="4">
    <source>
        <dbReference type="ARBA" id="ARBA00022825"/>
    </source>
</evidence>
<organism evidence="8 9">
    <name type="scientific">Fusarium gaditjirri</name>
    <dbReference type="NCBI Taxonomy" id="282569"/>
    <lineage>
        <taxon>Eukaryota</taxon>
        <taxon>Fungi</taxon>
        <taxon>Dikarya</taxon>
        <taxon>Ascomycota</taxon>
        <taxon>Pezizomycotina</taxon>
        <taxon>Sordariomycetes</taxon>
        <taxon>Hypocreomycetidae</taxon>
        <taxon>Hypocreales</taxon>
        <taxon>Nectriaceae</taxon>
        <taxon>Fusarium</taxon>
        <taxon>Fusarium nisikadoi species complex</taxon>
    </lineage>
</organism>
<reference evidence="8" key="2">
    <citation type="submission" date="2020-05" db="EMBL/GenBank/DDBJ databases">
        <authorList>
            <person name="Kim H.-S."/>
            <person name="Proctor R.H."/>
            <person name="Brown D.W."/>
        </authorList>
    </citation>
    <scope>NUCLEOTIDE SEQUENCE</scope>
    <source>
        <strain evidence="8">NRRL 45417</strain>
    </source>
</reference>
<dbReference type="PANTHER" id="PTHR43399:SF4">
    <property type="entry name" value="CELL WALL-ASSOCIATED PROTEASE"/>
    <property type="match status" value="1"/>
</dbReference>
<dbReference type="GO" id="GO:0004252">
    <property type="term" value="F:serine-type endopeptidase activity"/>
    <property type="evidence" value="ECO:0007669"/>
    <property type="project" value="UniProtKB-UniRule"/>
</dbReference>
<dbReference type="PROSITE" id="PS51892">
    <property type="entry name" value="SUBTILASE"/>
    <property type="match status" value="1"/>
</dbReference>
<dbReference type="InterPro" id="IPR036852">
    <property type="entry name" value="Peptidase_S8/S53_dom_sf"/>
</dbReference>
<dbReference type="PANTHER" id="PTHR43399">
    <property type="entry name" value="SUBTILISIN-RELATED"/>
    <property type="match status" value="1"/>
</dbReference>
<dbReference type="CDD" id="cd04842">
    <property type="entry name" value="Peptidases_S8_Kp43_protease"/>
    <property type="match status" value="1"/>
</dbReference>
<accession>A0A8H4X0T6</accession>
<comment type="similarity">
    <text evidence="1 6">Belongs to the peptidase S8 family.</text>
</comment>
<dbReference type="OrthoDB" id="10256524at2759"/>
<dbReference type="GO" id="GO:0006508">
    <property type="term" value="P:proteolysis"/>
    <property type="evidence" value="ECO:0007669"/>
    <property type="project" value="UniProtKB-KW"/>
</dbReference>
<dbReference type="Proteomes" id="UP000604273">
    <property type="component" value="Unassembled WGS sequence"/>
</dbReference>
<gene>
    <name evidence="8" type="ORF">FGADI_3314</name>
</gene>
<comment type="caution">
    <text evidence="8">The sequence shown here is derived from an EMBL/GenBank/DDBJ whole genome shotgun (WGS) entry which is preliminary data.</text>
</comment>
<feature type="active site" description="Charge relay system" evidence="5 6">
    <location>
        <position position="496"/>
    </location>
</feature>
<keyword evidence="9" id="KW-1185">Reference proteome</keyword>
<feature type="active site" description="Charge relay system" evidence="5 6">
    <location>
        <position position="230"/>
    </location>
</feature>
<name>A0A8H4X0T6_9HYPO</name>
<evidence type="ECO:0000256" key="1">
    <source>
        <dbReference type="ARBA" id="ARBA00011073"/>
    </source>
</evidence>
<dbReference type="InterPro" id="IPR034058">
    <property type="entry name" value="TagA/B/C/D_pept_dom"/>
</dbReference>
<proteinExistence type="inferred from homology"/>
<evidence type="ECO:0000256" key="3">
    <source>
        <dbReference type="ARBA" id="ARBA00022801"/>
    </source>
</evidence>
<dbReference type="AlphaFoldDB" id="A0A8H4X0T6"/>
<dbReference type="PRINTS" id="PR00723">
    <property type="entry name" value="SUBTILISIN"/>
</dbReference>